<keyword evidence="2" id="KW-0812">Transmembrane</keyword>
<evidence type="ECO:0000256" key="2">
    <source>
        <dbReference type="SAM" id="Phobius"/>
    </source>
</evidence>
<dbReference type="NCBIfam" id="TIGR00254">
    <property type="entry name" value="GGDEF"/>
    <property type="match status" value="1"/>
</dbReference>
<sequence length="966" mass="108961">MLYIILLVLTVLSGLGAGSVLAKAPVAMQVSGTENISPKALNSPSLAASSLTPDKLGPVTVAINKTSYPYHFINEQGQPDGLTVDLWRLWGAKLDIDVEFLAFSWQETLAKVSSGEVTLHAGMAQLRDREKTFAYFSPNYLIANHLYLHRDLTDVSTIEQITPFAVGVVKGSLHVESLQNQYPRLVLKPYASRHQLYDAALKGEVRIFAGIENLSKNYPNHDKLAAMFPPYKRLSYDHKRYGSVMAKNNPVLFSFIQQGLSQITPQELMKIERKWLGMNKQKGVLSLAFSALLPPYMAVSPSGKPQGLFIDIWRLWSQYSGHKVEFIADEMQGAINKVKQHQADVHIAYPVNGLAPDGLLSAWPLYKVQSRVYVSNRLPGLKNLQDLTGKRVGLFKTAPYHQDVAKLYPGLNLIYYTSHSDMINDGEAGLLDAMISEVENMRVKLVQANLQSSFYLLDEPVFHSQISSLVSSDNEKLVEIIRDGFTHIPLTELITLEKKWLSPQRYPYFEQLKYQVKLNDTEQAWLKQYPTVKVGMVKKWPPMEFIDKQGEFSGINRDVLNLISERAGVQFDYVAFDNWQLLYQALLDNQVDMVASAKSSEQRKAQLLFSQSYWQMPWVILHPRHIGKQSSIRYFIGKELAIVKGYQLIGRLKKDYPHIKLRLVDTVEEGLMAVQQGLADGFIETIAATSELLKRESMVTLMISVVEEHNLEHSHLAIRKDWPELQEIVNKGIASISEDKVQDIYERWFGIEIDTGFDKNVVMRVAAQAGFIIFIIILVIMLWNRRLQVEISRSKALKVQMNHMATHDELTGLANRVLLKEQINSAIAFHQRQQLEMAVLFIDLDGFKGVNDSYGHDVGDELLVQLAQRLLLCVRKSDTVARFGGDEFVLVLTGLHHKSEAAFIADKVIHQAQMPFTLSAATVNIGCSIGIAVYPEDGATEPELIKVADTLMYKVKGKGKNHYSFT</sequence>
<dbReference type="Proteomes" id="UP000032568">
    <property type="component" value="Chromosome"/>
</dbReference>
<keyword evidence="3" id="KW-0732">Signal</keyword>
<dbReference type="PANTHER" id="PTHR46663">
    <property type="entry name" value="DIGUANYLATE CYCLASE DGCT-RELATED"/>
    <property type="match status" value="1"/>
</dbReference>
<evidence type="ECO:0000259" key="4">
    <source>
        <dbReference type="PROSITE" id="PS50887"/>
    </source>
</evidence>
<dbReference type="GO" id="GO:0003824">
    <property type="term" value="F:catalytic activity"/>
    <property type="evidence" value="ECO:0007669"/>
    <property type="project" value="UniProtKB-ARBA"/>
</dbReference>
<dbReference type="CDD" id="cd01949">
    <property type="entry name" value="GGDEF"/>
    <property type="match status" value="1"/>
</dbReference>
<proteinExistence type="predicted"/>
<dbReference type="InterPro" id="IPR001638">
    <property type="entry name" value="Solute-binding_3/MltF_N"/>
</dbReference>
<dbReference type="InterPro" id="IPR000160">
    <property type="entry name" value="GGDEF_dom"/>
</dbReference>
<dbReference type="CDD" id="cd01007">
    <property type="entry name" value="PBP2_BvgS_HisK_like"/>
    <property type="match status" value="1"/>
</dbReference>
<organism evidence="5 6">
    <name type="scientific">Thalassomonas actiniarum</name>
    <dbReference type="NCBI Taxonomy" id="485447"/>
    <lineage>
        <taxon>Bacteria</taxon>
        <taxon>Pseudomonadati</taxon>
        <taxon>Pseudomonadota</taxon>
        <taxon>Gammaproteobacteria</taxon>
        <taxon>Alteromonadales</taxon>
        <taxon>Colwelliaceae</taxon>
        <taxon>Thalassomonas</taxon>
    </lineage>
</organism>
<protein>
    <submittedName>
        <fullName evidence="5">Transporter substrate-binding domain-containing protein</fullName>
    </submittedName>
</protein>
<dbReference type="Gene3D" id="3.40.190.10">
    <property type="entry name" value="Periplasmic binding protein-like II"/>
    <property type="match status" value="6"/>
</dbReference>
<dbReference type="InterPro" id="IPR043128">
    <property type="entry name" value="Rev_trsase/Diguanyl_cyclase"/>
</dbReference>
<feature type="chain" id="PRO_5042218289" evidence="3">
    <location>
        <begin position="23"/>
        <end position="966"/>
    </location>
</feature>
<feature type="transmembrane region" description="Helical" evidence="2">
    <location>
        <begin position="761"/>
        <end position="783"/>
    </location>
</feature>
<feature type="signal peptide" evidence="3">
    <location>
        <begin position="1"/>
        <end position="22"/>
    </location>
</feature>
<dbReference type="PROSITE" id="PS50887">
    <property type="entry name" value="GGDEF"/>
    <property type="match status" value="1"/>
</dbReference>
<name>A0AAE9YPW5_9GAMM</name>
<gene>
    <name evidence="5" type="ORF">SG35_018895</name>
</gene>
<dbReference type="InterPro" id="IPR029787">
    <property type="entry name" value="Nucleotide_cyclase"/>
</dbReference>
<dbReference type="SMART" id="SM00267">
    <property type="entry name" value="GGDEF"/>
    <property type="match status" value="1"/>
</dbReference>
<dbReference type="CDD" id="cd13706">
    <property type="entry name" value="PBP2_HisK_like_1"/>
    <property type="match status" value="1"/>
</dbReference>
<reference evidence="5 6" key="2">
    <citation type="journal article" date="2022" name="Mar. Drugs">
        <title>Bioassay-Guided Fractionation Leads to the Detection of Cholic Acid Generated by the Rare Thalassomonas sp.</title>
        <authorList>
            <person name="Pheiffer F."/>
            <person name="Schneider Y.K."/>
            <person name="Hansen E.H."/>
            <person name="Andersen J.H."/>
            <person name="Isaksson J."/>
            <person name="Busche T."/>
            <person name="R C."/>
            <person name="Kalinowski J."/>
            <person name="Zyl L.V."/>
            <person name="Trindade M."/>
        </authorList>
    </citation>
    <scope>NUCLEOTIDE SEQUENCE [LARGE SCALE GENOMIC DNA]</scope>
    <source>
        <strain evidence="5 6">A5K-106</strain>
    </source>
</reference>
<dbReference type="AlphaFoldDB" id="A0AAE9YPW5"/>
<keyword evidence="6" id="KW-1185">Reference proteome</keyword>
<dbReference type="Pfam" id="PF00990">
    <property type="entry name" value="GGDEF"/>
    <property type="match status" value="1"/>
</dbReference>
<evidence type="ECO:0000313" key="6">
    <source>
        <dbReference type="Proteomes" id="UP000032568"/>
    </source>
</evidence>
<dbReference type="EMBL" id="CP059735">
    <property type="protein sequence ID" value="WDD97376.1"/>
    <property type="molecule type" value="Genomic_DNA"/>
</dbReference>
<keyword evidence="2" id="KW-0472">Membrane</keyword>
<dbReference type="SUPFAM" id="SSF55073">
    <property type="entry name" value="Nucleotide cyclase"/>
    <property type="match status" value="1"/>
</dbReference>
<keyword evidence="2" id="KW-1133">Transmembrane helix</keyword>
<dbReference type="PANTHER" id="PTHR46663:SF2">
    <property type="entry name" value="GGDEF DOMAIN-CONTAINING PROTEIN"/>
    <property type="match status" value="1"/>
</dbReference>
<dbReference type="FunFam" id="3.30.70.270:FF:000001">
    <property type="entry name" value="Diguanylate cyclase domain protein"/>
    <property type="match status" value="1"/>
</dbReference>
<dbReference type="SMART" id="SM00062">
    <property type="entry name" value="PBPb"/>
    <property type="match status" value="3"/>
</dbReference>
<dbReference type="Gene3D" id="3.30.70.270">
    <property type="match status" value="1"/>
</dbReference>
<comment type="cofactor">
    <cofactor evidence="1">
        <name>Mg(2+)</name>
        <dbReference type="ChEBI" id="CHEBI:18420"/>
    </cofactor>
</comment>
<reference evidence="5 6" key="1">
    <citation type="journal article" date="2015" name="Genome Announc.">
        <title>Draft Genome Sequences of Marine Isolates of Thalassomonas viridans and Thalassomonas actiniarum.</title>
        <authorList>
            <person name="Olonade I."/>
            <person name="van Zyl L.J."/>
            <person name="Trindade M."/>
        </authorList>
    </citation>
    <scope>NUCLEOTIDE SEQUENCE [LARGE SCALE GENOMIC DNA]</scope>
    <source>
        <strain evidence="5 6">A5K-106</strain>
    </source>
</reference>
<dbReference type="InterPro" id="IPR052163">
    <property type="entry name" value="DGC-Regulatory_Protein"/>
</dbReference>
<evidence type="ECO:0000256" key="3">
    <source>
        <dbReference type="SAM" id="SignalP"/>
    </source>
</evidence>
<dbReference type="Pfam" id="PF00497">
    <property type="entry name" value="SBP_bac_3"/>
    <property type="match status" value="3"/>
</dbReference>
<feature type="domain" description="GGDEF" evidence="4">
    <location>
        <begin position="835"/>
        <end position="966"/>
    </location>
</feature>
<accession>A0AAE9YPW5</accession>
<dbReference type="SUPFAM" id="SSF53850">
    <property type="entry name" value="Periplasmic binding protein-like II"/>
    <property type="match status" value="3"/>
</dbReference>
<evidence type="ECO:0000313" key="5">
    <source>
        <dbReference type="EMBL" id="WDD97376.1"/>
    </source>
</evidence>
<dbReference type="RefSeq" id="WP_160298314.1">
    <property type="nucleotide sequence ID" value="NZ_CP059735.1"/>
</dbReference>
<evidence type="ECO:0000256" key="1">
    <source>
        <dbReference type="ARBA" id="ARBA00001946"/>
    </source>
</evidence>
<dbReference type="KEGG" id="tact:SG35_018895"/>